<organism evidence="11 12">
    <name type="scientific">Reticulomyxa filosa</name>
    <dbReference type="NCBI Taxonomy" id="46433"/>
    <lineage>
        <taxon>Eukaryota</taxon>
        <taxon>Sar</taxon>
        <taxon>Rhizaria</taxon>
        <taxon>Retaria</taxon>
        <taxon>Foraminifera</taxon>
        <taxon>Monothalamids</taxon>
        <taxon>Reticulomyxidae</taxon>
        <taxon>Reticulomyxa</taxon>
    </lineage>
</organism>
<dbReference type="EMBL" id="ASPP01003941">
    <property type="protein sequence ID" value="ETO32777.1"/>
    <property type="molecule type" value="Genomic_DNA"/>
</dbReference>
<dbReference type="Proteomes" id="UP000023152">
    <property type="component" value="Unassembled WGS sequence"/>
</dbReference>
<comment type="caution">
    <text evidence="11">The sequence shown here is derived from an EMBL/GenBank/DDBJ whole genome shotgun (WGS) entry which is preliminary data.</text>
</comment>
<feature type="region of interest" description="Disordered" evidence="8">
    <location>
        <begin position="194"/>
        <end position="251"/>
    </location>
</feature>
<dbReference type="GO" id="GO:0016592">
    <property type="term" value="C:mediator complex"/>
    <property type="evidence" value="ECO:0007669"/>
    <property type="project" value="UniProtKB-UniRule"/>
</dbReference>
<comment type="function">
    <text evidence="7">Component of the Mediator complex, a coactivator involved in the regulated transcription of nearly all RNA polymerase II-dependent genes. Mediator functions as a bridge to convey information from gene-specific regulatory proteins to the basal RNA polymerase II transcription machinery. Mediator is recruited to promoters by direct interactions with regulatory proteins and serves as a scaffold for the assembly of a functional preinitiation complex with RNA polymerase II and the general transcription factors.</text>
</comment>
<dbReference type="PANTHER" id="PTHR12809:SF2">
    <property type="entry name" value="MEDIATOR OF RNA POLYMERASE II TRANSCRIPTION SUBUNIT 14"/>
    <property type="match status" value="1"/>
</dbReference>
<keyword evidence="3 7" id="KW-0805">Transcription regulation</keyword>
<evidence type="ECO:0000256" key="8">
    <source>
        <dbReference type="SAM" id="MobiDB-lite"/>
    </source>
</evidence>
<evidence type="ECO:0000259" key="10">
    <source>
        <dbReference type="Pfam" id="PF08638"/>
    </source>
</evidence>
<comment type="subunit">
    <text evidence="7">Component of the Mediator complex.</text>
</comment>
<evidence type="ECO:0000256" key="4">
    <source>
        <dbReference type="ARBA" id="ARBA00023159"/>
    </source>
</evidence>
<evidence type="ECO:0000256" key="1">
    <source>
        <dbReference type="ARBA" id="ARBA00004123"/>
    </source>
</evidence>
<evidence type="ECO:0000256" key="7">
    <source>
        <dbReference type="RuleBase" id="RU365082"/>
    </source>
</evidence>
<comment type="subcellular location">
    <subcellularLocation>
        <location evidence="1 7">Nucleus</location>
    </subcellularLocation>
</comment>
<evidence type="ECO:0000313" key="11">
    <source>
        <dbReference type="EMBL" id="ETO32777.1"/>
    </source>
</evidence>
<keyword evidence="9" id="KW-0472">Membrane</keyword>
<dbReference type="GO" id="GO:0006357">
    <property type="term" value="P:regulation of transcription by RNA polymerase II"/>
    <property type="evidence" value="ECO:0007669"/>
    <property type="project" value="InterPro"/>
</dbReference>
<feature type="transmembrane region" description="Helical" evidence="9">
    <location>
        <begin position="26"/>
        <end position="52"/>
    </location>
</feature>
<evidence type="ECO:0000256" key="5">
    <source>
        <dbReference type="ARBA" id="ARBA00023163"/>
    </source>
</evidence>
<evidence type="ECO:0000313" key="12">
    <source>
        <dbReference type="Proteomes" id="UP000023152"/>
    </source>
</evidence>
<accession>X6P5A5</accession>
<dbReference type="GO" id="GO:0070847">
    <property type="term" value="C:core mediator complex"/>
    <property type="evidence" value="ECO:0007669"/>
    <property type="project" value="TreeGrafter"/>
</dbReference>
<comment type="similarity">
    <text evidence="2 7">Belongs to the Mediator complex subunit 14 family.</text>
</comment>
<reference evidence="11 12" key="1">
    <citation type="journal article" date="2013" name="Curr. Biol.">
        <title>The Genome of the Foraminiferan Reticulomyxa filosa.</title>
        <authorList>
            <person name="Glockner G."/>
            <person name="Hulsmann N."/>
            <person name="Schleicher M."/>
            <person name="Noegel A.A."/>
            <person name="Eichinger L."/>
            <person name="Gallinger C."/>
            <person name="Pawlowski J."/>
            <person name="Sierra R."/>
            <person name="Euteneuer U."/>
            <person name="Pillet L."/>
            <person name="Moustafa A."/>
            <person name="Platzer M."/>
            <person name="Groth M."/>
            <person name="Szafranski K."/>
            <person name="Schliwa M."/>
        </authorList>
    </citation>
    <scope>NUCLEOTIDE SEQUENCE [LARGE SCALE GENOMIC DNA]</scope>
</reference>
<dbReference type="InterPro" id="IPR055122">
    <property type="entry name" value="Med14_N"/>
</dbReference>
<dbReference type="GO" id="GO:0003712">
    <property type="term" value="F:transcription coregulator activity"/>
    <property type="evidence" value="ECO:0007669"/>
    <property type="project" value="UniProtKB-UniRule"/>
</dbReference>
<evidence type="ECO:0000256" key="3">
    <source>
        <dbReference type="ARBA" id="ARBA00023015"/>
    </source>
</evidence>
<feature type="compositionally biased region" description="Basic and acidic residues" evidence="8">
    <location>
        <begin position="204"/>
        <end position="215"/>
    </location>
</feature>
<dbReference type="AlphaFoldDB" id="X6P5A5"/>
<name>X6P5A5_RETFI</name>
<evidence type="ECO:0000256" key="9">
    <source>
        <dbReference type="SAM" id="Phobius"/>
    </source>
</evidence>
<evidence type="ECO:0000256" key="6">
    <source>
        <dbReference type="ARBA" id="ARBA00023242"/>
    </source>
</evidence>
<gene>
    <name evidence="11" type="ORF">RFI_04343</name>
</gene>
<keyword evidence="5 7" id="KW-0804">Transcription</keyword>
<dbReference type="InterPro" id="IPR013947">
    <property type="entry name" value="Mediator_Med14"/>
</dbReference>
<sequence length="251" mass="29179">MVASLQTQIDTFFGIDTLVDAISKSFILSGGMVLNSNIAILFFIYLFIANWYELKKKKKKKTEQQPWDVETALSVLPSGSYLFLPKIIEDAAGQAKKVTPVLMKQTSQALNDLIRIRLLCDEIPQEFELLCVGTVLFCCCTQSDDTMQYIYIYTYIYIYVYIISENGMAYLRVNGEFEIAVSLRMRPKTREEIEMEKKYKRKQKDKDKDKKDKNQNKSKNKQKDKHKDKGNDNNNNNNNDKSKNKETIQQK</sequence>
<evidence type="ECO:0000256" key="2">
    <source>
        <dbReference type="ARBA" id="ARBA00007813"/>
    </source>
</evidence>
<keyword evidence="6 7" id="KW-0539">Nucleus</keyword>
<keyword evidence="9" id="KW-0812">Transmembrane</keyword>
<feature type="compositionally biased region" description="Basic and acidic residues" evidence="8">
    <location>
        <begin position="240"/>
        <end position="251"/>
    </location>
</feature>
<dbReference type="PANTHER" id="PTHR12809">
    <property type="entry name" value="MEDIATOR COMPLEX SUBUNIT"/>
    <property type="match status" value="1"/>
</dbReference>
<feature type="domain" description="Mediator complex subunit MED14 N-terminal" evidence="10">
    <location>
        <begin position="64"/>
        <end position="130"/>
    </location>
</feature>
<keyword evidence="12" id="KW-1185">Reference proteome</keyword>
<dbReference type="Pfam" id="PF08638">
    <property type="entry name" value="Med14"/>
    <property type="match status" value="1"/>
</dbReference>
<protein>
    <recommendedName>
        <fullName evidence="7">Mediator of RNA polymerase II transcription subunit 14</fullName>
    </recommendedName>
    <alternativeName>
        <fullName evidence="7">Mediator complex subunit 14</fullName>
    </alternativeName>
</protein>
<keyword evidence="4 7" id="KW-0010">Activator</keyword>
<keyword evidence="9" id="KW-1133">Transmembrane helix</keyword>
<proteinExistence type="inferred from homology"/>
<dbReference type="OrthoDB" id="205099at2759"/>